<dbReference type="Proteomes" id="UP000310108">
    <property type="component" value="Unassembled WGS sequence"/>
</dbReference>
<evidence type="ECO:0000313" key="2">
    <source>
        <dbReference type="Proteomes" id="UP000310108"/>
    </source>
</evidence>
<comment type="caution">
    <text evidence="1">The sequence shown here is derived from an EMBL/GenBank/DDBJ whole genome shotgun (WGS) entry which is preliminary data.</text>
</comment>
<dbReference type="EMBL" id="PJEX01000135">
    <property type="protein sequence ID" value="TKW54472.1"/>
    <property type="molecule type" value="Genomic_DNA"/>
</dbReference>
<gene>
    <name evidence="1" type="ORF">CTA1_5028</name>
</gene>
<organism evidence="1 2">
    <name type="scientific">Colletotrichum tanaceti</name>
    <dbReference type="NCBI Taxonomy" id="1306861"/>
    <lineage>
        <taxon>Eukaryota</taxon>
        <taxon>Fungi</taxon>
        <taxon>Dikarya</taxon>
        <taxon>Ascomycota</taxon>
        <taxon>Pezizomycotina</taxon>
        <taxon>Sordariomycetes</taxon>
        <taxon>Hypocreomycetidae</taxon>
        <taxon>Glomerellales</taxon>
        <taxon>Glomerellaceae</taxon>
        <taxon>Colletotrichum</taxon>
        <taxon>Colletotrichum destructivum species complex</taxon>
    </lineage>
</organism>
<protein>
    <submittedName>
        <fullName evidence="1">Uncharacterized protein</fullName>
    </submittedName>
</protein>
<evidence type="ECO:0000313" key="1">
    <source>
        <dbReference type="EMBL" id="TKW54472.1"/>
    </source>
</evidence>
<sequence>QKKVTRRYGNIESTCQHLTDTRSCYPRPNIHLITYYYTNTTHIIRHRIIRQVLGGWKPGIFAIDVNSADLTSRRLTTNNHGASNDDPVYFQRRFLWAKTGISVRVCVYVECSSLGSPVPWSLPVEAPKPYGYTSSIITHQTHAHGSNIPAANVVFSFRFQSPSPGRNQEVCNLQRWRRGWLVHSSCLRNRA</sequence>
<reference evidence="1 2" key="1">
    <citation type="journal article" date="2019" name="PLoS ONE">
        <title>Comparative genome analysis indicates high evolutionary potential of pathogenicity genes in Colletotrichum tanaceti.</title>
        <authorList>
            <person name="Lelwala R.V."/>
            <person name="Korhonen P.K."/>
            <person name="Young N.D."/>
            <person name="Scott J.B."/>
            <person name="Ades P.A."/>
            <person name="Gasser R.B."/>
            <person name="Taylor P.W.J."/>
        </authorList>
    </citation>
    <scope>NUCLEOTIDE SEQUENCE [LARGE SCALE GENOMIC DNA]</scope>
    <source>
        <strain evidence="1">BRIP57314</strain>
    </source>
</reference>
<keyword evidence="2" id="KW-1185">Reference proteome</keyword>
<accession>A0A4U6XGS0</accession>
<proteinExistence type="predicted"/>
<name>A0A4U6XGS0_9PEZI</name>
<dbReference type="AlphaFoldDB" id="A0A4U6XGS0"/>
<feature type="non-terminal residue" evidence="1">
    <location>
        <position position="1"/>
    </location>
</feature>